<feature type="transmembrane region" description="Helical" evidence="6">
    <location>
        <begin position="298"/>
        <end position="324"/>
    </location>
</feature>
<proteinExistence type="predicted"/>
<dbReference type="PROSITE" id="PS50156">
    <property type="entry name" value="SSD"/>
    <property type="match status" value="1"/>
</dbReference>
<comment type="subcellular location">
    <subcellularLocation>
        <location evidence="1">Cell membrane</location>
        <topology evidence="1">Multi-pass membrane protein</topology>
    </subcellularLocation>
</comment>
<dbReference type="SUPFAM" id="SSF82866">
    <property type="entry name" value="Multidrug efflux transporter AcrB transmembrane domain"/>
    <property type="match status" value="2"/>
</dbReference>
<accession>A0ABY4RJI4</accession>
<keyword evidence="4 6" id="KW-1133">Transmembrane helix</keyword>
<feature type="transmembrane region" description="Helical" evidence="6">
    <location>
        <begin position="569"/>
        <end position="587"/>
    </location>
</feature>
<dbReference type="PANTHER" id="PTHR33406">
    <property type="entry name" value="MEMBRANE PROTEIN MJ1562-RELATED"/>
    <property type="match status" value="1"/>
</dbReference>
<feature type="transmembrane region" description="Helical" evidence="6">
    <location>
        <begin position="543"/>
        <end position="562"/>
    </location>
</feature>
<evidence type="ECO:0000256" key="1">
    <source>
        <dbReference type="ARBA" id="ARBA00004651"/>
    </source>
</evidence>
<feature type="domain" description="SSD" evidence="7">
    <location>
        <begin position="195"/>
        <end position="323"/>
    </location>
</feature>
<feature type="transmembrane region" description="Helical" evidence="6">
    <location>
        <begin position="353"/>
        <end position="370"/>
    </location>
</feature>
<feature type="transmembrane region" description="Helical" evidence="6">
    <location>
        <begin position="272"/>
        <end position="292"/>
    </location>
</feature>
<organism evidence="8 9">
    <name type="scientific">Paenibacillus konkukensis</name>
    <dbReference type="NCBI Taxonomy" id="2020716"/>
    <lineage>
        <taxon>Bacteria</taxon>
        <taxon>Bacillati</taxon>
        <taxon>Bacillota</taxon>
        <taxon>Bacilli</taxon>
        <taxon>Bacillales</taxon>
        <taxon>Paenibacillaceae</taxon>
        <taxon>Paenibacillus</taxon>
    </lineage>
</organism>
<evidence type="ECO:0000256" key="6">
    <source>
        <dbReference type="SAM" id="Phobius"/>
    </source>
</evidence>
<evidence type="ECO:0000313" key="9">
    <source>
        <dbReference type="Proteomes" id="UP001057134"/>
    </source>
</evidence>
<feature type="transmembrane region" description="Helical" evidence="6">
    <location>
        <begin position="673"/>
        <end position="695"/>
    </location>
</feature>
<evidence type="ECO:0000256" key="4">
    <source>
        <dbReference type="ARBA" id="ARBA00022989"/>
    </source>
</evidence>
<dbReference type="RefSeq" id="WP_249864428.1">
    <property type="nucleotide sequence ID" value="NZ_CP027059.1"/>
</dbReference>
<sequence length="715" mass="77329">MGYRRLSAFSFHRPLFVLCVWLCLLASLGSYAARLPDVLKDHGLLAQDDFVKVQNILEDSFRLPQAPVVLVFENDGAVAQSEWLEYIRLALDRVQSVRGLTQTVSPLNRAGLIDGDVAYALLGFAQPSYAMSGVIEELQSKLPQHGGIAVRLTGKTVVQNDVNRASAQDLKRAELIGIPAALIVLWAAFGGLVSALLPVLTGAAGVTVTMGVMYWIGARMELSHFVLNVVPMVGLALSIDFALMLVSRYREELARRAPEQAWQAAADTAGRAVMFSAACVVLGLAGVLLVPLPMFSTVAVGAMTVVAVSALAAVTLLPAMLSLAGRTVAAEKKRSASGRAWAGWSHYVMNRPVRMLLLSALLLFICLLPLRQMKLAIPDASSLPHGYESRKAAEAYAAHFAPPERSGVYLLTERTSADWSLNDWRRAYALVRRLESDPLVRGVDSVFSALGLKPEALYQASRKAALDPESGYASALRSYVTDNRMLIRAELEGGPGSEATMAWIRTWQRLGADPSAEFPFRLGGEAKYEQEIFDTVRSRLPRVLLYILAANYIVLYLAFRSLLLPVKAILMNIASLAGACGILVWIFQGGHFGMEPSSIAVMIPVFLFGLVFGISMDYGVFLLSRMYESYGTAGDNDAAVREGLASSGRVITSAAAILIVVTVPFALGDVVGVKQLGIGIAAAVALDATVVRLMLVPSLMKLLGRWNWWSPGRFP</sequence>
<gene>
    <name evidence="8" type="primary">ydfJ</name>
    <name evidence="8" type="ORF">SK3146_01432</name>
</gene>
<name>A0ABY4RJI4_9BACL</name>
<dbReference type="Proteomes" id="UP001057134">
    <property type="component" value="Chromosome"/>
</dbReference>
<dbReference type="EMBL" id="CP027059">
    <property type="protein sequence ID" value="UQZ82275.1"/>
    <property type="molecule type" value="Genomic_DNA"/>
</dbReference>
<dbReference type="Pfam" id="PF03176">
    <property type="entry name" value="MMPL"/>
    <property type="match status" value="2"/>
</dbReference>
<keyword evidence="5 6" id="KW-0472">Membrane</keyword>
<evidence type="ECO:0000256" key="5">
    <source>
        <dbReference type="ARBA" id="ARBA00023136"/>
    </source>
</evidence>
<keyword evidence="2" id="KW-1003">Cell membrane</keyword>
<keyword evidence="9" id="KW-1185">Reference proteome</keyword>
<dbReference type="PANTHER" id="PTHR33406:SF13">
    <property type="entry name" value="MEMBRANE PROTEIN YDFJ"/>
    <property type="match status" value="1"/>
</dbReference>
<dbReference type="InterPro" id="IPR050545">
    <property type="entry name" value="Mycobact_MmpL"/>
</dbReference>
<evidence type="ECO:0000256" key="3">
    <source>
        <dbReference type="ARBA" id="ARBA00022692"/>
    </source>
</evidence>
<evidence type="ECO:0000259" key="7">
    <source>
        <dbReference type="PROSITE" id="PS50156"/>
    </source>
</evidence>
<feature type="transmembrane region" description="Helical" evidence="6">
    <location>
        <begin position="222"/>
        <end position="246"/>
    </location>
</feature>
<dbReference type="Gene3D" id="1.20.1640.10">
    <property type="entry name" value="Multidrug efflux transporter AcrB transmembrane domain"/>
    <property type="match status" value="2"/>
</dbReference>
<feature type="transmembrane region" description="Helical" evidence="6">
    <location>
        <begin position="599"/>
        <end position="623"/>
    </location>
</feature>
<protein>
    <submittedName>
        <fullName evidence="8">Membrane protein YdfJ</fullName>
    </submittedName>
</protein>
<dbReference type="InterPro" id="IPR000731">
    <property type="entry name" value="SSD"/>
</dbReference>
<dbReference type="InterPro" id="IPR004869">
    <property type="entry name" value="MMPL_dom"/>
</dbReference>
<keyword evidence="3 6" id="KW-0812">Transmembrane</keyword>
<reference evidence="8" key="1">
    <citation type="submission" date="2018-02" db="EMBL/GenBank/DDBJ databases">
        <authorList>
            <person name="Kim S.-K."/>
            <person name="Jung H.-I."/>
            <person name="Lee S.-W."/>
        </authorList>
    </citation>
    <scope>NUCLEOTIDE SEQUENCE</scope>
    <source>
        <strain evidence="8">SK3146</strain>
    </source>
</reference>
<reference evidence="8" key="2">
    <citation type="journal article" date="2021" name="J Anim Sci Technol">
        <title>Complete genome sequence of Paenibacillus konkukensis sp. nov. SK3146 as a potential probiotic strain.</title>
        <authorList>
            <person name="Jung H.I."/>
            <person name="Park S."/>
            <person name="Niu K.M."/>
            <person name="Lee S.W."/>
            <person name="Kothari D."/>
            <person name="Yi K.J."/>
            <person name="Kim S.K."/>
        </authorList>
    </citation>
    <scope>NUCLEOTIDE SEQUENCE</scope>
    <source>
        <strain evidence="8">SK3146</strain>
    </source>
</reference>
<evidence type="ECO:0000256" key="2">
    <source>
        <dbReference type="ARBA" id="ARBA00022475"/>
    </source>
</evidence>
<evidence type="ECO:0000313" key="8">
    <source>
        <dbReference type="EMBL" id="UQZ82275.1"/>
    </source>
</evidence>
<feature type="transmembrane region" description="Helical" evidence="6">
    <location>
        <begin position="650"/>
        <end position="667"/>
    </location>
</feature>